<dbReference type="GO" id="GO:0008713">
    <property type="term" value="F:ADP-heptose-lipopolysaccharide heptosyltransferase activity"/>
    <property type="evidence" value="ECO:0007669"/>
    <property type="project" value="UniProtKB-EC"/>
</dbReference>
<sequence length="339" mass="39013">MKKILIFHTAFIGDIVLSTPLIKKIKSLYNCKIDYVTTKAGSLILQNNPYLDNIFIYDKKGKDKGIKGAFNLVKKLRKENYDIAFVPHRYLRSSLIVFFSKIPVRIGYKNSEGKIFLNKLIEYRKDLHEVDRLLQLVQGINADILEKKIELFPNKNNQKKIDEIFEKNNIKNQKIIVIAPGSKWYTKMWPTEYFNEVIKRLENIENLKVILIGGKDEEKLKLIQTKNSVNLIGKTSLLDLAEIMKRADIVLTNDSSPIHIASAFEKPYIFAIFGATVKELGFYPYSKTSEIIENKGLYCRPCGLHGGNNCPEGHFKCMKQIKPDYVYEKIVKKLGENNG</sequence>
<dbReference type="PANTHER" id="PTHR30160">
    <property type="entry name" value="TETRAACYLDISACCHARIDE 4'-KINASE-RELATED"/>
    <property type="match status" value="1"/>
</dbReference>
<comment type="catalytic activity">
    <reaction evidence="5">
        <text>an L-alpha-D-Hep-(1-&gt;5)-[alpha-Kdo-(2-&gt;4)]-alpha-Kdo-(2-&gt;6)-lipid A + ADP-L-glycero-beta-D-manno-heptose = an L-alpha-D-Hep-(1-&gt;3)-L-alpha-D-Hep-(1-&gt;5)-[alpha-Kdo-(2-&gt;4)]-alpha-Kdo-(2-&gt;6)-lipid A + ADP + H(+)</text>
        <dbReference type="Rhea" id="RHEA:74071"/>
        <dbReference type="ChEBI" id="CHEBI:15378"/>
        <dbReference type="ChEBI" id="CHEBI:61506"/>
        <dbReference type="ChEBI" id="CHEBI:193068"/>
        <dbReference type="ChEBI" id="CHEBI:193069"/>
        <dbReference type="ChEBI" id="CHEBI:456216"/>
        <dbReference type="EC" id="2.4.99.24"/>
    </reaction>
</comment>
<dbReference type="GO" id="GO:0005829">
    <property type="term" value="C:cytosol"/>
    <property type="evidence" value="ECO:0007669"/>
    <property type="project" value="TreeGrafter"/>
</dbReference>
<evidence type="ECO:0000313" key="7">
    <source>
        <dbReference type="Proteomes" id="UP000294678"/>
    </source>
</evidence>
<dbReference type="InterPro" id="IPR051199">
    <property type="entry name" value="LPS_LOS_Heptosyltrfase"/>
</dbReference>
<dbReference type="InterPro" id="IPR011910">
    <property type="entry name" value="RfaF"/>
</dbReference>
<evidence type="ECO:0000256" key="2">
    <source>
        <dbReference type="ARBA" id="ARBA00022679"/>
    </source>
</evidence>
<dbReference type="Gene3D" id="3.40.50.2000">
    <property type="entry name" value="Glycogen Phosphorylase B"/>
    <property type="match status" value="2"/>
</dbReference>
<evidence type="ECO:0000256" key="5">
    <source>
        <dbReference type="ARBA" id="ARBA00047503"/>
    </source>
</evidence>
<dbReference type="AlphaFoldDB" id="A0AA46I5L4"/>
<name>A0AA46I5L4_9FUSO</name>
<protein>
    <recommendedName>
        <fullName evidence="4">lipopolysaccharide heptosyltransferase II</fullName>
        <ecNumber evidence="4">2.4.99.24</ecNumber>
    </recommendedName>
</protein>
<keyword evidence="2" id="KW-0808">Transferase</keyword>
<dbReference type="EMBL" id="SOBG01000004">
    <property type="protein sequence ID" value="TDT70611.1"/>
    <property type="molecule type" value="Genomic_DNA"/>
</dbReference>
<dbReference type="PANTHER" id="PTHR30160:SF1">
    <property type="entry name" value="LIPOPOLYSACCHARIDE 1,2-N-ACETYLGLUCOSAMINETRANSFERASE-RELATED"/>
    <property type="match status" value="1"/>
</dbReference>
<dbReference type="EC" id="2.4.99.24" evidence="4"/>
<keyword evidence="7" id="KW-1185">Reference proteome</keyword>
<dbReference type="RefSeq" id="WP_134113045.1">
    <property type="nucleotide sequence ID" value="NZ_SOBG01000004.1"/>
</dbReference>
<comment type="similarity">
    <text evidence="3">Belongs to the glycosyltransferase 9 family.</text>
</comment>
<organism evidence="6 7">
    <name type="scientific">Hypnocyclicus thermotrophus</name>
    <dbReference type="NCBI Taxonomy" id="1627895"/>
    <lineage>
        <taxon>Bacteria</taxon>
        <taxon>Fusobacteriati</taxon>
        <taxon>Fusobacteriota</taxon>
        <taxon>Fusobacteriia</taxon>
        <taxon>Fusobacteriales</taxon>
        <taxon>Fusobacteriaceae</taxon>
        <taxon>Hypnocyclicus</taxon>
    </lineage>
</organism>
<dbReference type="SUPFAM" id="SSF53756">
    <property type="entry name" value="UDP-Glycosyltransferase/glycogen phosphorylase"/>
    <property type="match status" value="1"/>
</dbReference>
<reference evidence="6 7" key="1">
    <citation type="submission" date="2019-03" db="EMBL/GenBank/DDBJ databases">
        <title>Genomic Encyclopedia of Type Strains, Phase IV (KMG-IV): sequencing the most valuable type-strain genomes for metagenomic binning, comparative biology and taxonomic classification.</title>
        <authorList>
            <person name="Goeker M."/>
        </authorList>
    </citation>
    <scope>NUCLEOTIDE SEQUENCE [LARGE SCALE GENOMIC DNA]</scope>
    <source>
        <strain evidence="6 7">DSM 100055</strain>
    </source>
</reference>
<dbReference type="CDD" id="cd03789">
    <property type="entry name" value="GT9_LPS_heptosyltransferase"/>
    <property type="match status" value="1"/>
</dbReference>
<evidence type="ECO:0000256" key="4">
    <source>
        <dbReference type="ARBA" id="ARBA00044042"/>
    </source>
</evidence>
<dbReference type="GO" id="GO:0009244">
    <property type="term" value="P:lipopolysaccharide core region biosynthetic process"/>
    <property type="evidence" value="ECO:0007669"/>
    <property type="project" value="TreeGrafter"/>
</dbReference>
<dbReference type="Pfam" id="PF01075">
    <property type="entry name" value="Glyco_transf_9"/>
    <property type="match status" value="1"/>
</dbReference>
<gene>
    <name evidence="6" type="ORF">EV215_1162</name>
</gene>
<proteinExistence type="inferred from homology"/>
<dbReference type="NCBIfam" id="TIGR02195">
    <property type="entry name" value="heptsyl_trn_II"/>
    <property type="match status" value="1"/>
</dbReference>
<evidence type="ECO:0000256" key="3">
    <source>
        <dbReference type="ARBA" id="ARBA00043995"/>
    </source>
</evidence>
<keyword evidence="1" id="KW-0328">Glycosyltransferase</keyword>
<dbReference type="Proteomes" id="UP000294678">
    <property type="component" value="Unassembled WGS sequence"/>
</dbReference>
<accession>A0AA46I5L4</accession>
<evidence type="ECO:0000313" key="6">
    <source>
        <dbReference type="EMBL" id="TDT70611.1"/>
    </source>
</evidence>
<comment type="caution">
    <text evidence="6">The sequence shown here is derived from an EMBL/GenBank/DDBJ whole genome shotgun (WGS) entry which is preliminary data.</text>
</comment>
<dbReference type="InterPro" id="IPR002201">
    <property type="entry name" value="Glyco_trans_9"/>
</dbReference>
<evidence type="ECO:0000256" key="1">
    <source>
        <dbReference type="ARBA" id="ARBA00022676"/>
    </source>
</evidence>